<name>A0A6A3J3Y8_9STRA</name>
<evidence type="ECO:0008006" key="3">
    <source>
        <dbReference type="Google" id="ProtNLM"/>
    </source>
</evidence>
<dbReference type="AlphaFoldDB" id="A0A6A3J3Y8"/>
<organism evidence="1 2">
    <name type="scientific">Phytophthora fragariae</name>
    <dbReference type="NCBI Taxonomy" id="53985"/>
    <lineage>
        <taxon>Eukaryota</taxon>
        <taxon>Sar</taxon>
        <taxon>Stramenopiles</taxon>
        <taxon>Oomycota</taxon>
        <taxon>Peronosporomycetes</taxon>
        <taxon>Peronosporales</taxon>
        <taxon>Peronosporaceae</taxon>
        <taxon>Phytophthora</taxon>
    </lineage>
</organism>
<comment type="caution">
    <text evidence="1">The sequence shown here is derived from an EMBL/GenBank/DDBJ whole genome shotgun (WGS) entry which is preliminary data.</text>
</comment>
<evidence type="ECO:0000313" key="1">
    <source>
        <dbReference type="EMBL" id="KAE8990019.1"/>
    </source>
</evidence>
<sequence length="78" mass="8836">MTQHELAAWVKSTLMLKRAPAQTTICDILKRVSTIMSTNYGDKNRRKPLHVTSPITTEARMRCVTVNDLAKLVQLILL</sequence>
<gene>
    <name evidence="1" type="ORF">PF011_g18533</name>
</gene>
<accession>A0A6A3J3Y8</accession>
<dbReference type="EMBL" id="QXFW01001489">
    <property type="protein sequence ID" value="KAE8990019.1"/>
    <property type="molecule type" value="Genomic_DNA"/>
</dbReference>
<reference evidence="1 2" key="1">
    <citation type="submission" date="2018-09" db="EMBL/GenBank/DDBJ databases">
        <title>Genomic investigation of the strawberry pathogen Phytophthora fragariae indicates pathogenicity is determined by transcriptional variation in three key races.</title>
        <authorList>
            <person name="Adams T.M."/>
            <person name="Armitage A.D."/>
            <person name="Sobczyk M.K."/>
            <person name="Bates H.J."/>
            <person name="Dunwell J.M."/>
            <person name="Nellist C.F."/>
            <person name="Harrison R.J."/>
        </authorList>
    </citation>
    <scope>NUCLEOTIDE SEQUENCE [LARGE SCALE GENOMIC DNA]</scope>
    <source>
        <strain evidence="1 2">SCRP245</strain>
    </source>
</reference>
<dbReference type="Proteomes" id="UP000460718">
    <property type="component" value="Unassembled WGS sequence"/>
</dbReference>
<protein>
    <recommendedName>
        <fullName evidence="3">ARS-binding protein 1 N-terminal domain-containing protein</fullName>
    </recommendedName>
</protein>
<evidence type="ECO:0000313" key="2">
    <source>
        <dbReference type="Proteomes" id="UP000460718"/>
    </source>
</evidence>
<proteinExistence type="predicted"/>